<evidence type="ECO:0000259" key="3">
    <source>
        <dbReference type="Pfam" id="PF20803"/>
    </source>
</evidence>
<evidence type="ECO:0000313" key="5">
    <source>
        <dbReference type="Proteomes" id="UP000660611"/>
    </source>
</evidence>
<dbReference type="Gene3D" id="3.30.70.2650">
    <property type="match status" value="1"/>
</dbReference>
<dbReference type="EMBL" id="BONQ01000015">
    <property type="protein sequence ID" value="GIG42591.1"/>
    <property type="molecule type" value="Genomic_DNA"/>
</dbReference>
<dbReference type="InterPro" id="IPR012906">
    <property type="entry name" value="PaaX-like_N"/>
</dbReference>
<dbReference type="Proteomes" id="UP000660611">
    <property type="component" value="Unassembled WGS sequence"/>
</dbReference>
<dbReference type="Gene3D" id="1.10.10.10">
    <property type="entry name" value="Winged helix-like DNA-binding domain superfamily/Winged helix DNA-binding domain"/>
    <property type="match status" value="1"/>
</dbReference>
<feature type="domain" description="Transcriptional repressor PaaX-like central Cas2-like" evidence="3">
    <location>
        <begin position="115"/>
        <end position="192"/>
    </location>
</feature>
<feature type="domain" description="Transcriptional repressor PaaX-like N-terminal" evidence="1">
    <location>
        <begin position="26"/>
        <end position="93"/>
    </location>
</feature>
<organism evidence="4 5">
    <name type="scientific">Dactylosporangium siamense</name>
    <dbReference type="NCBI Taxonomy" id="685454"/>
    <lineage>
        <taxon>Bacteria</taxon>
        <taxon>Bacillati</taxon>
        <taxon>Actinomycetota</taxon>
        <taxon>Actinomycetes</taxon>
        <taxon>Micromonosporales</taxon>
        <taxon>Micromonosporaceae</taxon>
        <taxon>Dactylosporangium</taxon>
    </lineage>
</organism>
<dbReference type="Gene3D" id="1.20.58.1460">
    <property type="match status" value="1"/>
</dbReference>
<accession>A0A919PG29</accession>
<dbReference type="InterPro" id="IPR048846">
    <property type="entry name" value="PaaX-like_central"/>
</dbReference>
<reference evidence="4" key="1">
    <citation type="submission" date="2021-01" db="EMBL/GenBank/DDBJ databases">
        <title>Whole genome shotgun sequence of Dactylosporangium siamense NBRC 106093.</title>
        <authorList>
            <person name="Komaki H."/>
            <person name="Tamura T."/>
        </authorList>
    </citation>
    <scope>NUCLEOTIDE SEQUENCE</scope>
    <source>
        <strain evidence="4">NBRC 106093</strain>
    </source>
</reference>
<protein>
    <submittedName>
        <fullName evidence="4">PaaX family transcriptional regulator</fullName>
    </submittedName>
</protein>
<dbReference type="InterPro" id="IPR036388">
    <property type="entry name" value="WH-like_DNA-bd_sf"/>
</dbReference>
<dbReference type="Pfam" id="PF08223">
    <property type="entry name" value="PaaX_C"/>
    <property type="match status" value="1"/>
</dbReference>
<dbReference type="InterPro" id="IPR013225">
    <property type="entry name" value="PaaX_C"/>
</dbReference>
<comment type="caution">
    <text evidence="4">The sequence shown here is derived from an EMBL/GenBank/DDBJ whole genome shotgun (WGS) entry which is preliminary data.</text>
</comment>
<dbReference type="GO" id="GO:0006351">
    <property type="term" value="P:DNA-templated transcription"/>
    <property type="evidence" value="ECO:0007669"/>
    <property type="project" value="InterPro"/>
</dbReference>
<dbReference type="AlphaFoldDB" id="A0A919PG29"/>
<feature type="domain" description="Transcriptional repressor PaaX-like C-terminal" evidence="2">
    <location>
        <begin position="197"/>
        <end position="286"/>
    </location>
</feature>
<dbReference type="RefSeq" id="WP_203844479.1">
    <property type="nucleotide sequence ID" value="NZ_BAAAVW010000002.1"/>
</dbReference>
<dbReference type="InterPro" id="IPR011965">
    <property type="entry name" value="PaaX_trns_reg"/>
</dbReference>
<evidence type="ECO:0000313" key="4">
    <source>
        <dbReference type="EMBL" id="GIG42591.1"/>
    </source>
</evidence>
<evidence type="ECO:0000259" key="2">
    <source>
        <dbReference type="Pfam" id="PF08223"/>
    </source>
</evidence>
<sequence length="294" mass="32924">MPSTGRAGQAISRAGFPLVDDTARRPKALILDVFGAYVRQIGGWIRGTDLITFMGALGVDEAGTRAAVARMIDSGLIERVRHDSQRGYALTETSLQLLDEADRRIFATTTAATLADGWVIVSFSVPEAMRSQRHVLRTRLIWLGFGNLGSGLWIAPARLRPELESTITAIGLAGHVDVFVSVYHGFDTVTNMVARSWDLDELRRLYGEFLALSRPVLRRWRRANQLDDAAAFTDYTTTLHRWRRFPYLDPGLPTEVIPHKWEGEEARTLFLELHGLLQERALRHVRETCGVTAS</sequence>
<name>A0A919PG29_9ACTN</name>
<keyword evidence="5" id="KW-1185">Reference proteome</keyword>
<dbReference type="Pfam" id="PF20803">
    <property type="entry name" value="PaaX_M"/>
    <property type="match status" value="1"/>
</dbReference>
<dbReference type="PIRSF" id="PIRSF020623">
    <property type="entry name" value="PaaX"/>
    <property type="match status" value="1"/>
</dbReference>
<evidence type="ECO:0000259" key="1">
    <source>
        <dbReference type="Pfam" id="PF07848"/>
    </source>
</evidence>
<proteinExistence type="predicted"/>
<dbReference type="Pfam" id="PF07848">
    <property type="entry name" value="PaaX"/>
    <property type="match status" value="1"/>
</dbReference>
<gene>
    <name evidence="4" type="primary">paaX</name>
    <name evidence="4" type="ORF">Dsi01nite_006320</name>
</gene>
<dbReference type="PANTHER" id="PTHR30319">
    <property type="entry name" value="PHENYLACETIC ACID REGULATOR-RELATED TRANSCRIPTIONAL REPRESSOR"/>
    <property type="match status" value="1"/>
</dbReference>
<dbReference type="PANTHER" id="PTHR30319:SF1">
    <property type="entry name" value="TRANSCRIPTIONAL REPRESSOR PAAX"/>
    <property type="match status" value="1"/>
</dbReference>